<comment type="subcellular location">
    <subcellularLocation>
        <location evidence="1">Cell membrane</location>
        <topology evidence="1">Multi-pass membrane protein</topology>
    </subcellularLocation>
</comment>
<feature type="transmembrane region" description="Helical" evidence="6">
    <location>
        <begin position="89"/>
        <end position="109"/>
    </location>
</feature>
<proteinExistence type="predicted"/>
<dbReference type="GO" id="GO:0005886">
    <property type="term" value="C:plasma membrane"/>
    <property type="evidence" value="ECO:0007669"/>
    <property type="project" value="UniProtKB-SubCell"/>
</dbReference>
<feature type="transmembrane region" description="Helical" evidence="6">
    <location>
        <begin position="180"/>
        <end position="197"/>
    </location>
</feature>
<evidence type="ECO:0000256" key="5">
    <source>
        <dbReference type="ARBA" id="ARBA00023136"/>
    </source>
</evidence>
<dbReference type="InterPro" id="IPR003740">
    <property type="entry name" value="YitT"/>
</dbReference>
<dbReference type="PANTHER" id="PTHR33545">
    <property type="entry name" value="UPF0750 MEMBRANE PROTEIN YITT-RELATED"/>
    <property type="match status" value="1"/>
</dbReference>
<dbReference type="Pfam" id="PF02588">
    <property type="entry name" value="YitT_membrane"/>
    <property type="match status" value="1"/>
</dbReference>
<name>A0A5J5GM78_9RHOB</name>
<keyword evidence="5 6" id="KW-0472">Membrane</keyword>
<dbReference type="RefSeq" id="WP_150444838.1">
    <property type="nucleotide sequence ID" value="NZ_VYQE01000002.1"/>
</dbReference>
<dbReference type="PANTHER" id="PTHR33545:SF5">
    <property type="entry name" value="UPF0750 MEMBRANE PROTEIN YITT"/>
    <property type="match status" value="1"/>
</dbReference>
<feature type="transmembrane region" description="Helical" evidence="6">
    <location>
        <begin position="49"/>
        <end position="77"/>
    </location>
</feature>
<dbReference type="EMBL" id="VYQE01000002">
    <property type="protein sequence ID" value="KAA9009305.1"/>
    <property type="molecule type" value="Genomic_DNA"/>
</dbReference>
<gene>
    <name evidence="7" type="ORF">F3S47_08650</name>
</gene>
<keyword evidence="8" id="KW-1185">Reference proteome</keyword>
<evidence type="ECO:0000313" key="7">
    <source>
        <dbReference type="EMBL" id="KAA9009305.1"/>
    </source>
</evidence>
<protein>
    <submittedName>
        <fullName evidence="7">YitT family protein</fullName>
    </submittedName>
</protein>
<evidence type="ECO:0000256" key="1">
    <source>
        <dbReference type="ARBA" id="ARBA00004651"/>
    </source>
</evidence>
<accession>A0A5J5GM78</accession>
<evidence type="ECO:0000256" key="4">
    <source>
        <dbReference type="ARBA" id="ARBA00022989"/>
    </source>
</evidence>
<feature type="transmembrane region" description="Helical" evidence="6">
    <location>
        <begin position="153"/>
        <end position="174"/>
    </location>
</feature>
<feature type="transmembrane region" description="Helical" evidence="6">
    <location>
        <begin position="115"/>
        <end position="133"/>
    </location>
</feature>
<feature type="transmembrane region" description="Helical" evidence="6">
    <location>
        <begin position="23"/>
        <end position="43"/>
    </location>
</feature>
<keyword evidence="4 6" id="KW-1133">Transmembrane helix</keyword>
<organism evidence="7 8">
    <name type="scientific">Histidinibacterium aquaticum</name>
    <dbReference type="NCBI Taxonomy" id="2613962"/>
    <lineage>
        <taxon>Bacteria</taxon>
        <taxon>Pseudomonadati</taxon>
        <taxon>Pseudomonadota</taxon>
        <taxon>Alphaproteobacteria</taxon>
        <taxon>Rhodobacterales</taxon>
        <taxon>Paracoccaceae</taxon>
        <taxon>Histidinibacterium</taxon>
    </lineage>
</organism>
<sequence length="207" mass="22202">MTTETQDTAPAAQHTALEDAQGFFAGTMLCAFGLQMLTAMGLVTGQTAGLAVILSYVTGLSFGVLFFLVNLPFYVLALRRMGLTFTLKTFGCVAALSVFSEIMARLVVFERLDPWLGAVVFGLMTGTGLLILFRHGGSLGGVGILALYVQDRFGWRAGWVQLGFDLCLFAAAFAVIPPLMVVQSLVGAVVINLVIAVNHRRDRYVAT</sequence>
<keyword evidence="3 6" id="KW-0812">Transmembrane</keyword>
<comment type="caution">
    <text evidence="7">The sequence shown here is derived from an EMBL/GenBank/DDBJ whole genome shotgun (WGS) entry which is preliminary data.</text>
</comment>
<keyword evidence="2" id="KW-1003">Cell membrane</keyword>
<dbReference type="InterPro" id="IPR051461">
    <property type="entry name" value="UPF0750_membrane"/>
</dbReference>
<evidence type="ECO:0000256" key="6">
    <source>
        <dbReference type="SAM" id="Phobius"/>
    </source>
</evidence>
<evidence type="ECO:0000313" key="8">
    <source>
        <dbReference type="Proteomes" id="UP000326554"/>
    </source>
</evidence>
<reference evidence="7 8" key="1">
    <citation type="submission" date="2019-09" db="EMBL/GenBank/DDBJ databases">
        <authorList>
            <person name="Park J.-S."/>
            <person name="Choi H.-J."/>
        </authorList>
    </citation>
    <scope>NUCLEOTIDE SEQUENCE [LARGE SCALE GENOMIC DNA]</scope>
    <source>
        <strain evidence="7 8">176SS1-4</strain>
    </source>
</reference>
<evidence type="ECO:0000256" key="3">
    <source>
        <dbReference type="ARBA" id="ARBA00022692"/>
    </source>
</evidence>
<dbReference type="AlphaFoldDB" id="A0A5J5GM78"/>
<dbReference type="Proteomes" id="UP000326554">
    <property type="component" value="Unassembled WGS sequence"/>
</dbReference>
<evidence type="ECO:0000256" key="2">
    <source>
        <dbReference type="ARBA" id="ARBA00022475"/>
    </source>
</evidence>